<name>A0A8B8FQ23_9HEMI</name>
<dbReference type="GO" id="GO:0043139">
    <property type="term" value="F:5'-3' DNA helicase activity"/>
    <property type="evidence" value="ECO:0007669"/>
    <property type="project" value="UniProtKB-EC"/>
</dbReference>
<gene>
    <name evidence="6" type="primary">LOC112685214</name>
</gene>
<reference evidence="6" key="1">
    <citation type="submission" date="2025-08" db="UniProtKB">
        <authorList>
            <consortium name="RefSeq"/>
        </authorList>
    </citation>
    <scope>IDENTIFICATION</scope>
    <source>
        <tissue evidence="6">Whole body</tissue>
    </source>
</reference>
<evidence type="ECO:0000259" key="3">
    <source>
        <dbReference type="Pfam" id="PF05970"/>
    </source>
</evidence>
<evidence type="ECO:0000259" key="4">
    <source>
        <dbReference type="Pfam" id="PF14214"/>
    </source>
</evidence>
<keyword evidence="1" id="KW-0378">Hydrolase</keyword>
<dbReference type="OrthoDB" id="8121869at2759"/>
<dbReference type="InterPro" id="IPR025476">
    <property type="entry name" value="Helitron_helicase-like"/>
</dbReference>
<keyword evidence="5" id="KW-1185">Reference proteome</keyword>
<dbReference type="Gene3D" id="3.40.50.300">
    <property type="entry name" value="P-loop containing nucleotide triphosphate hydrolases"/>
    <property type="match status" value="1"/>
</dbReference>
<comment type="similarity">
    <text evidence="1">Belongs to the helicase family.</text>
</comment>
<dbReference type="GO" id="GO:0000723">
    <property type="term" value="P:telomere maintenance"/>
    <property type="evidence" value="ECO:0007669"/>
    <property type="project" value="InterPro"/>
</dbReference>
<evidence type="ECO:0000256" key="2">
    <source>
        <dbReference type="SAM" id="Coils"/>
    </source>
</evidence>
<dbReference type="EC" id="5.6.2.3" evidence="1"/>
<dbReference type="GO" id="GO:0016787">
    <property type="term" value="F:hydrolase activity"/>
    <property type="evidence" value="ECO:0007669"/>
    <property type="project" value="UniProtKB-KW"/>
</dbReference>
<dbReference type="GO" id="GO:0006310">
    <property type="term" value="P:DNA recombination"/>
    <property type="evidence" value="ECO:0007669"/>
    <property type="project" value="UniProtKB-KW"/>
</dbReference>
<feature type="coiled-coil region" evidence="2">
    <location>
        <begin position="32"/>
        <end position="88"/>
    </location>
</feature>
<dbReference type="RefSeq" id="XP_025412822.1">
    <property type="nucleotide sequence ID" value="XM_025557037.1"/>
</dbReference>
<keyword evidence="2" id="KW-0175">Coiled coil</keyword>
<dbReference type="GO" id="GO:0005524">
    <property type="term" value="F:ATP binding"/>
    <property type="evidence" value="ECO:0007669"/>
    <property type="project" value="UniProtKB-KW"/>
</dbReference>
<keyword evidence="1" id="KW-0067">ATP-binding</keyword>
<keyword evidence="1" id="KW-0227">DNA damage</keyword>
<dbReference type="PANTHER" id="PTHR10492:SF57">
    <property type="entry name" value="ATP-DEPENDENT DNA HELICASE"/>
    <property type="match status" value="1"/>
</dbReference>
<dbReference type="PANTHER" id="PTHR10492">
    <property type="match status" value="1"/>
</dbReference>
<evidence type="ECO:0000313" key="5">
    <source>
        <dbReference type="Proteomes" id="UP000694846"/>
    </source>
</evidence>
<evidence type="ECO:0000313" key="6">
    <source>
        <dbReference type="RefSeq" id="XP_025412822.1"/>
    </source>
</evidence>
<dbReference type="Pfam" id="PF14214">
    <property type="entry name" value="Helitron_like_N"/>
    <property type="match status" value="1"/>
</dbReference>
<dbReference type="SUPFAM" id="SSF52540">
    <property type="entry name" value="P-loop containing nucleoside triphosphate hydrolases"/>
    <property type="match status" value="1"/>
</dbReference>
<dbReference type="Proteomes" id="UP000694846">
    <property type="component" value="Unplaced"/>
</dbReference>
<protein>
    <recommendedName>
        <fullName evidence="1">ATP-dependent DNA helicase</fullName>
        <ecNumber evidence="1">5.6.2.3</ecNumber>
    </recommendedName>
</protein>
<organism evidence="5 6">
    <name type="scientific">Sipha flava</name>
    <name type="common">yellow sugarcane aphid</name>
    <dbReference type="NCBI Taxonomy" id="143950"/>
    <lineage>
        <taxon>Eukaryota</taxon>
        <taxon>Metazoa</taxon>
        <taxon>Ecdysozoa</taxon>
        <taxon>Arthropoda</taxon>
        <taxon>Hexapoda</taxon>
        <taxon>Insecta</taxon>
        <taxon>Pterygota</taxon>
        <taxon>Neoptera</taxon>
        <taxon>Paraneoptera</taxon>
        <taxon>Hemiptera</taxon>
        <taxon>Sternorrhyncha</taxon>
        <taxon>Aphidomorpha</taxon>
        <taxon>Aphidoidea</taxon>
        <taxon>Aphididae</taxon>
        <taxon>Sipha</taxon>
    </lineage>
</organism>
<keyword evidence="1" id="KW-0234">DNA repair</keyword>
<keyword evidence="1" id="KW-0347">Helicase</keyword>
<dbReference type="InterPro" id="IPR010285">
    <property type="entry name" value="DNA_helicase_pif1-like_DEAD"/>
</dbReference>
<dbReference type="AlphaFoldDB" id="A0A8B8FQ23"/>
<comment type="cofactor">
    <cofactor evidence="1">
        <name>Mg(2+)</name>
        <dbReference type="ChEBI" id="CHEBI:18420"/>
    </cofactor>
</comment>
<dbReference type="GO" id="GO:0006281">
    <property type="term" value="P:DNA repair"/>
    <property type="evidence" value="ECO:0007669"/>
    <property type="project" value="UniProtKB-KW"/>
</dbReference>
<evidence type="ECO:0000256" key="1">
    <source>
        <dbReference type="RuleBase" id="RU363044"/>
    </source>
</evidence>
<feature type="domain" description="DNA helicase Pif1-like DEAD-box helicase" evidence="3">
    <location>
        <begin position="898"/>
        <end position="975"/>
    </location>
</feature>
<proteinExistence type="inferred from homology"/>
<keyword evidence="1" id="KW-0547">Nucleotide-binding</keyword>
<sequence length="975" mass="113044">MRRKSNLNNQCSKNARRMCANKTHESEEQIAARNAAQQIRTAEIRRQESREQRDERLRQNILITRSARERHIATFRELERERQQTNRALTRASFVRLAFEYAPDINYSTHTKIIIGAMDKICQYCQASKFRNETIGMCCASGKVVLAPPPIPPEPLKSFLAGESDDSKLFLRKIRKFNSCFQMTSFGATKICLLTSNGNNFVTTFKIQGQVYHKIGSLMPMPNDDPKFLQIYFKGSCEERVTTRCLHNFIEQAEERAIVESLENFFENYNQLIQLFKRVSPQLRNDNYQIVIKADKVPSGKHAGRFNAPTVDEVAVIMVGDPVNNRDLKIIRRDSTVHIISDLYRSYDALQYPLIFWQGQDEYHINIKQRDPITGNEINKKVSSMNYYAHRLMIRLNQDNYILRYRQLFHQYVVDMFAKIESERLRYIRYNQAKLRSDKYIHLRDAITRNIDENLNANDIGTAYKIRPEEIDQIISVEIPDPLTDSELFNIVTSHMIHGLCGTFNMTSPCMEEGRCKKRFPKPFTNDTITEFDGYPLYRRRDPEHGGHTFTMRKPNSINEVEIDNRWVFPYSPLLSKAYKAHINVEFCSSVKSIKYICKYVNKGSDLAVFEIQDINKNDEIHLAVHLENDQRVYFIEENIFQRAFETPKTTLTEFFTLCQKSDVFGQFAKTLLYTDVPRYFTWNKIGKKWEPRKQGKPHPSIPGIFKAKTLGRLYTVHPKQRECFFLRLLLVIIHGPTSFEYLRTVNDRVFNTYQDACCELQLMEADNHWDLPLADAALTFTPNNIRQLFAIILTTCFPTQSSTLWEKYKNYMTEDILHRIRRTNQCPNLDFTPEMYNEVLVLFEDLCILISNLPLSHHGMSSPDRPAADLVNTDLQREKQYNDVDLATIIVNNEPLLTAEQKNIYNRIMLTVEADQGGFFFLDAPCGTGKTFLISLILAKTRSQQKIALAIASSGIAATLLDGGRTAHSVLKLP</sequence>
<feature type="domain" description="Helitron helicase-like" evidence="4">
    <location>
        <begin position="387"/>
        <end position="460"/>
    </location>
</feature>
<dbReference type="InterPro" id="IPR027417">
    <property type="entry name" value="P-loop_NTPase"/>
</dbReference>
<dbReference type="Pfam" id="PF05970">
    <property type="entry name" value="PIF1"/>
    <property type="match status" value="1"/>
</dbReference>
<dbReference type="GeneID" id="112685214"/>
<accession>A0A8B8FQ23</accession>
<keyword evidence="1" id="KW-0233">DNA recombination</keyword>
<comment type="catalytic activity">
    <reaction evidence="1">
        <text>ATP + H2O = ADP + phosphate + H(+)</text>
        <dbReference type="Rhea" id="RHEA:13065"/>
        <dbReference type="ChEBI" id="CHEBI:15377"/>
        <dbReference type="ChEBI" id="CHEBI:15378"/>
        <dbReference type="ChEBI" id="CHEBI:30616"/>
        <dbReference type="ChEBI" id="CHEBI:43474"/>
        <dbReference type="ChEBI" id="CHEBI:456216"/>
        <dbReference type="EC" id="5.6.2.3"/>
    </reaction>
</comment>